<name>A0A6H9XR81_9CORY</name>
<feature type="transmembrane region" description="Helical" evidence="8">
    <location>
        <begin position="367"/>
        <end position="386"/>
    </location>
</feature>
<dbReference type="InterPro" id="IPR020846">
    <property type="entry name" value="MFS_dom"/>
</dbReference>
<feature type="transmembrane region" description="Helical" evidence="8">
    <location>
        <begin position="74"/>
        <end position="92"/>
    </location>
</feature>
<feature type="transmembrane region" description="Helical" evidence="8">
    <location>
        <begin position="131"/>
        <end position="155"/>
    </location>
</feature>
<dbReference type="EMBL" id="UARK01000023">
    <property type="protein sequence ID" value="SPW30781.1"/>
    <property type="molecule type" value="Genomic_DNA"/>
</dbReference>
<dbReference type="InterPro" id="IPR036259">
    <property type="entry name" value="MFS_trans_sf"/>
</dbReference>
<dbReference type="GO" id="GO:0042910">
    <property type="term" value="F:xenobiotic transmembrane transporter activity"/>
    <property type="evidence" value="ECO:0007669"/>
    <property type="project" value="InterPro"/>
</dbReference>
<feature type="transmembrane region" description="Helical" evidence="8">
    <location>
        <begin position="161"/>
        <end position="180"/>
    </location>
</feature>
<dbReference type="SUPFAM" id="SSF103473">
    <property type="entry name" value="MFS general substrate transporter"/>
    <property type="match status" value="1"/>
</dbReference>
<feature type="domain" description="Major facilitator superfamily (MFS) profile" evidence="9">
    <location>
        <begin position="1"/>
        <end position="389"/>
    </location>
</feature>
<feature type="transmembrane region" description="Helical" evidence="8">
    <location>
        <begin position="280"/>
        <end position="299"/>
    </location>
</feature>
<evidence type="ECO:0000256" key="4">
    <source>
        <dbReference type="ARBA" id="ARBA00022475"/>
    </source>
</evidence>
<dbReference type="InterPro" id="IPR011701">
    <property type="entry name" value="MFS"/>
</dbReference>
<feature type="transmembrane region" description="Helical" evidence="8">
    <location>
        <begin position="210"/>
        <end position="228"/>
    </location>
</feature>
<dbReference type="AlphaFoldDB" id="A0A6H9XR81"/>
<dbReference type="PANTHER" id="PTHR23502:SF132">
    <property type="entry name" value="POLYAMINE TRANSPORTER 2-RELATED"/>
    <property type="match status" value="1"/>
</dbReference>
<evidence type="ECO:0000313" key="10">
    <source>
        <dbReference type="EMBL" id="SPW30781.1"/>
    </source>
</evidence>
<feature type="transmembrane region" description="Helical" evidence="8">
    <location>
        <begin position="339"/>
        <end position="361"/>
    </location>
</feature>
<dbReference type="PANTHER" id="PTHR23502">
    <property type="entry name" value="MAJOR FACILITATOR SUPERFAMILY"/>
    <property type="match status" value="1"/>
</dbReference>
<evidence type="ECO:0000256" key="3">
    <source>
        <dbReference type="ARBA" id="ARBA00022448"/>
    </source>
</evidence>
<dbReference type="GO" id="GO:1990961">
    <property type="term" value="P:xenobiotic detoxification by transmembrane export across the plasma membrane"/>
    <property type="evidence" value="ECO:0007669"/>
    <property type="project" value="InterPro"/>
</dbReference>
<keyword evidence="4" id="KW-1003">Cell membrane</keyword>
<evidence type="ECO:0000256" key="8">
    <source>
        <dbReference type="SAM" id="Phobius"/>
    </source>
</evidence>
<dbReference type="Pfam" id="PF07690">
    <property type="entry name" value="MFS_1"/>
    <property type="match status" value="1"/>
</dbReference>
<keyword evidence="7 8" id="KW-0472">Membrane</keyword>
<dbReference type="NCBIfam" id="TIGR00710">
    <property type="entry name" value="efflux_Bcr_CflA"/>
    <property type="match status" value="1"/>
</dbReference>
<organism evidence="10 11">
    <name type="scientific">Corynebacterium matruchotii</name>
    <dbReference type="NCBI Taxonomy" id="43768"/>
    <lineage>
        <taxon>Bacteria</taxon>
        <taxon>Bacillati</taxon>
        <taxon>Actinomycetota</taxon>
        <taxon>Actinomycetes</taxon>
        <taxon>Mycobacteriales</taxon>
        <taxon>Corynebacteriaceae</taxon>
        <taxon>Corynebacterium</taxon>
    </lineage>
</organism>
<accession>A0A6H9XR81</accession>
<reference evidence="10 11" key="1">
    <citation type="submission" date="2018-06" db="EMBL/GenBank/DDBJ databases">
        <authorList>
            <consortium name="Pathogen Informatics"/>
            <person name="Doyle S."/>
        </authorList>
    </citation>
    <scope>NUCLEOTIDE SEQUENCE [LARGE SCALE GENOMIC DNA]</scope>
    <source>
        <strain evidence="10 11">NCTC10254</strain>
    </source>
</reference>
<dbReference type="GO" id="GO:0005886">
    <property type="term" value="C:plasma membrane"/>
    <property type="evidence" value="ECO:0007669"/>
    <property type="project" value="UniProtKB-SubCell"/>
</dbReference>
<dbReference type="InterPro" id="IPR004812">
    <property type="entry name" value="Efflux_drug-R_Bcr/CmlA"/>
</dbReference>
<evidence type="ECO:0000256" key="2">
    <source>
        <dbReference type="ARBA" id="ARBA00006236"/>
    </source>
</evidence>
<dbReference type="RefSeq" id="WP_005526080.1">
    <property type="nucleotide sequence ID" value="NZ_CP050134.2"/>
</dbReference>
<proteinExistence type="inferred from homology"/>
<evidence type="ECO:0000256" key="6">
    <source>
        <dbReference type="ARBA" id="ARBA00022989"/>
    </source>
</evidence>
<comment type="caution">
    <text evidence="10">The sequence shown here is derived from an EMBL/GenBank/DDBJ whole genome shotgun (WGS) entry which is preliminary data.</text>
</comment>
<keyword evidence="6 8" id="KW-1133">Transmembrane helix</keyword>
<gene>
    <name evidence="10" type="primary">bcr_2</name>
    <name evidence="10" type="ORF">NCTC10254_01889</name>
</gene>
<comment type="similarity">
    <text evidence="2">Belongs to the major facilitator superfamily. Bcr/CmlA family.</text>
</comment>
<evidence type="ECO:0000256" key="1">
    <source>
        <dbReference type="ARBA" id="ARBA00004651"/>
    </source>
</evidence>
<comment type="subcellular location">
    <subcellularLocation>
        <location evidence="1">Cell membrane</location>
        <topology evidence="1">Multi-pass membrane protein</topology>
    </subcellularLocation>
</comment>
<evidence type="ECO:0000256" key="5">
    <source>
        <dbReference type="ARBA" id="ARBA00022692"/>
    </source>
</evidence>
<evidence type="ECO:0000259" key="9">
    <source>
        <dbReference type="PROSITE" id="PS50850"/>
    </source>
</evidence>
<feature type="transmembrane region" description="Helical" evidence="8">
    <location>
        <begin position="248"/>
        <end position="268"/>
    </location>
</feature>
<keyword evidence="5 8" id="KW-0812">Transmembrane</keyword>
<feature type="transmembrane region" description="Helical" evidence="8">
    <location>
        <begin position="45"/>
        <end position="62"/>
    </location>
</feature>
<dbReference type="PROSITE" id="PS50850">
    <property type="entry name" value="MFS"/>
    <property type="match status" value="1"/>
</dbReference>
<feature type="transmembrane region" description="Helical" evidence="8">
    <location>
        <begin position="7"/>
        <end position="25"/>
    </location>
</feature>
<sequence>MAASKTRISFLIILGALMSITSLSTDIYLPALPTMEAALGGDSELTITGFLIGFSLAQLLWGPISDRIGRKIPLIIGIILFIIGSIGCATSTSMTMVVFWRVFQALGACVGPMLSRAMIRDSYGVTEAARTLSTLAMIMAVAPIAGPLLGGALLTIGTWKLIFWVMAGVGVIFFGTIFFLPETLPSASRTHQLLWETFANYWTLLKTRTFMRYVLCVTAFYVAAYAFITGSPKVYITYFGVPEQYYGLFFGCNIIGLTLVSALNRRLVMSYTMDTLLRRSLVVAVISVVILTIFSITGIGGLWGIVIPMFVMFSMNGIIASCTNAAALNAVPPTMTGAAAALLGSLQYGSGIISSLLLALFVSDTPYAMTSIITFFVVLSALCMVGSTAHPAQPVRPGVDKH</sequence>
<dbReference type="Proteomes" id="UP000249886">
    <property type="component" value="Unassembled WGS sequence"/>
</dbReference>
<protein>
    <submittedName>
        <fullName evidence="10">Major facilitator superfamily permease</fullName>
    </submittedName>
</protein>
<feature type="transmembrane region" description="Helical" evidence="8">
    <location>
        <begin position="98"/>
        <end position="119"/>
    </location>
</feature>
<dbReference type="CDD" id="cd17320">
    <property type="entry name" value="MFS_MdfA_MDR_like"/>
    <property type="match status" value="1"/>
</dbReference>
<keyword evidence="3" id="KW-0813">Transport</keyword>
<dbReference type="Gene3D" id="1.20.1720.10">
    <property type="entry name" value="Multidrug resistance protein D"/>
    <property type="match status" value="1"/>
</dbReference>
<evidence type="ECO:0000256" key="7">
    <source>
        <dbReference type="ARBA" id="ARBA00023136"/>
    </source>
</evidence>
<evidence type="ECO:0000313" key="11">
    <source>
        <dbReference type="Proteomes" id="UP000249886"/>
    </source>
</evidence>
<dbReference type="GeneID" id="84574099"/>
<feature type="transmembrane region" description="Helical" evidence="8">
    <location>
        <begin position="305"/>
        <end position="327"/>
    </location>
</feature>